<evidence type="ECO:0000259" key="1">
    <source>
        <dbReference type="PROSITE" id="PS50042"/>
    </source>
</evidence>
<dbReference type="InterPro" id="IPR014710">
    <property type="entry name" value="RmlC-like_jellyroll"/>
</dbReference>
<dbReference type="CDD" id="cd00038">
    <property type="entry name" value="CAP_ED"/>
    <property type="match status" value="1"/>
</dbReference>
<dbReference type="Gene3D" id="2.60.120.10">
    <property type="entry name" value="Jelly Rolls"/>
    <property type="match status" value="1"/>
</dbReference>
<reference evidence="2 3" key="1">
    <citation type="submission" date="2023-12" db="EMBL/GenBank/DDBJ databases">
        <title>Novel species of the genus Arcicella isolated from rivers.</title>
        <authorList>
            <person name="Lu H."/>
        </authorList>
    </citation>
    <scope>NUCLEOTIDE SEQUENCE [LARGE SCALE GENOMIC DNA]</scope>
    <source>
        <strain evidence="2 3">KCTC 23307</strain>
    </source>
</reference>
<sequence length="121" mass="14338">MNDAEKIILSSGIQLSFKQGDFLYRKGQHPDYVFYIKDGSVELKDGQKNTKVLKNKKYFLGLEEMLLEKEHPYTVRVLEHSIFLIFEKSLIDALIHEHTDIRRYFMMSICNQLEESDKTFE</sequence>
<dbReference type="InterPro" id="IPR000595">
    <property type="entry name" value="cNMP-bd_dom"/>
</dbReference>
<accession>A0ABU5QD91</accession>
<comment type="caution">
    <text evidence="2">The sequence shown here is derived from an EMBL/GenBank/DDBJ whole genome shotgun (WGS) entry which is preliminary data.</text>
</comment>
<dbReference type="InterPro" id="IPR018490">
    <property type="entry name" value="cNMP-bd_dom_sf"/>
</dbReference>
<evidence type="ECO:0000313" key="3">
    <source>
        <dbReference type="Proteomes" id="UP001302949"/>
    </source>
</evidence>
<keyword evidence="3" id="KW-1185">Reference proteome</keyword>
<feature type="domain" description="Cyclic nucleotide-binding" evidence="1">
    <location>
        <begin position="17"/>
        <end position="112"/>
    </location>
</feature>
<dbReference type="Proteomes" id="UP001302949">
    <property type="component" value="Unassembled WGS sequence"/>
</dbReference>
<dbReference type="PROSITE" id="PS50042">
    <property type="entry name" value="CNMP_BINDING_3"/>
    <property type="match status" value="1"/>
</dbReference>
<dbReference type="Pfam" id="PF00027">
    <property type="entry name" value="cNMP_binding"/>
    <property type="match status" value="1"/>
</dbReference>
<dbReference type="SUPFAM" id="SSF51206">
    <property type="entry name" value="cAMP-binding domain-like"/>
    <property type="match status" value="1"/>
</dbReference>
<protein>
    <submittedName>
        <fullName evidence="2">Cyclic nucleotide-binding domain-containing protein</fullName>
    </submittedName>
</protein>
<proteinExistence type="predicted"/>
<evidence type="ECO:0000313" key="2">
    <source>
        <dbReference type="EMBL" id="MEA5140527.1"/>
    </source>
</evidence>
<name>A0ABU5QD91_9BACT</name>
<gene>
    <name evidence="2" type="ORF">VB248_15355</name>
</gene>
<dbReference type="EMBL" id="JAYFUM010000018">
    <property type="protein sequence ID" value="MEA5140527.1"/>
    <property type="molecule type" value="Genomic_DNA"/>
</dbReference>
<organism evidence="2 3">
    <name type="scientific">Arcicella rigui</name>
    <dbReference type="NCBI Taxonomy" id="797020"/>
    <lineage>
        <taxon>Bacteria</taxon>
        <taxon>Pseudomonadati</taxon>
        <taxon>Bacteroidota</taxon>
        <taxon>Cytophagia</taxon>
        <taxon>Cytophagales</taxon>
        <taxon>Flectobacillaceae</taxon>
        <taxon>Arcicella</taxon>
    </lineage>
</organism>
<dbReference type="RefSeq" id="WP_323297682.1">
    <property type="nucleotide sequence ID" value="NZ_JAYFUM010000018.1"/>
</dbReference>